<dbReference type="AlphaFoldDB" id="A0A2P5A8L8"/>
<evidence type="ECO:0000313" key="2">
    <source>
        <dbReference type="EMBL" id="PON32878.1"/>
    </source>
</evidence>
<feature type="compositionally biased region" description="Low complexity" evidence="1">
    <location>
        <begin position="46"/>
        <end position="60"/>
    </location>
</feature>
<proteinExistence type="predicted"/>
<feature type="non-terminal residue" evidence="2">
    <location>
        <position position="1"/>
    </location>
</feature>
<evidence type="ECO:0000256" key="1">
    <source>
        <dbReference type="SAM" id="MobiDB-lite"/>
    </source>
</evidence>
<accession>A0A2P5A8L8</accession>
<protein>
    <submittedName>
        <fullName evidence="2">Uncharacterized protein</fullName>
    </submittedName>
</protein>
<dbReference type="Proteomes" id="UP000237105">
    <property type="component" value="Unassembled WGS sequence"/>
</dbReference>
<comment type="caution">
    <text evidence="2">The sequence shown here is derived from an EMBL/GenBank/DDBJ whole genome shotgun (WGS) entry which is preliminary data.</text>
</comment>
<feature type="compositionally biased region" description="Low complexity" evidence="1">
    <location>
        <begin position="17"/>
        <end position="33"/>
    </location>
</feature>
<gene>
    <name evidence="2" type="ORF">PanWU01x14_357570</name>
</gene>
<sequence length="117" mass="12456">DPNLSTSSKTQPWRSRTPASSSTGPKSGSSYPTRRTHSGYPLACFSTSQRCQSPSSSPARRVPDPRGYYGTVSNKNPALETPRTSPGWVRSAGSGPARDTVAWASLRVNRGSARLGC</sequence>
<dbReference type="EMBL" id="JXTB01000775">
    <property type="protein sequence ID" value="PON32878.1"/>
    <property type="molecule type" value="Genomic_DNA"/>
</dbReference>
<evidence type="ECO:0000313" key="3">
    <source>
        <dbReference type="Proteomes" id="UP000237105"/>
    </source>
</evidence>
<keyword evidence="3" id="KW-1185">Reference proteome</keyword>
<feature type="region of interest" description="Disordered" evidence="1">
    <location>
        <begin position="1"/>
        <end position="97"/>
    </location>
</feature>
<organism evidence="2 3">
    <name type="scientific">Parasponia andersonii</name>
    <name type="common">Sponia andersonii</name>
    <dbReference type="NCBI Taxonomy" id="3476"/>
    <lineage>
        <taxon>Eukaryota</taxon>
        <taxon>Viridiplantae</taxon>
        <taxon>Streptophyta</taxon>
        <taxon>Embryophyta</taxon>
        <taxon>Tracheophyta</taxon>
        <taxon>Spermatophyta</taxon>
        <taxon>Magnoliopsida</taxon>
        <taxon>eudicotyledons</taxon>
        <taxon>Gunneridae</taxon>
        <taxon>Pentapetalae</taxon>
        <taxon>rosids</taxon>
        <taxon>fabids</taxon>
        <taxon>Rosales</taxon>
        <taxon>Cannabaceae</taxon>
        <taxon>Parasponia</taxon>
    </lineage>
</organism>
<reference evidence="3" key="1">
    <citation type="submission" date="2016-06" db="EMBL/GenBank/DDBJ databases">
        <title>Parallel loss of symbiosis genes in relatives of nitrogen-fixing non-legume Parasponia.</title>
        <authorList>
            <person name="Van Velzen R."/>
            <person name="Holmer R."/>
            <person name="Bu F."/>
            <person name="Rutten L."/>
            <person name="Van Zeijl A."/>
            <person name="Liu W."/>
            <person name="Santuari L."/>
            <person name="Cao Q."/>
            <person name="Sharma T."/>
            <person name="Shen D."/>
            <person name="Roswanjaya Y."/>
            <person name="Wardhani T."/>
            <person name="Kalhor M.S."/>
            <person name="Jansen J."/>
            <person name="Van den Hoogen J."/>
            <person name="Gungor B."/>
            <person name="Hartog M."/>
            <person name="Hontelez J."/>
            <person name="Verver J."/>
            <person name="Yang W.-C."/>
            <person name="Schijlen E."/>
            <person name="Repin R."/>
            <person name="Schilthuizen M."/>
            <person name="Schranz E."/>
            <person name="Heidstra R."/>
            <person name="Miyata K."/>
            <person name="Fedorova E."/>
            <person name="Kohlen W."/>
            <person name="Bisseling T."/>
            <person name="Smit S."/>
            <person name="Geurts R."/>
        </authorList>
    </citation>
    <scope>NUCLEOTIDE SEQUENCE [LARGE SCALE GENOMIC DNA]</scope>
    <source>
        <strain evidence="3">cv. WU1-14</strain>
    </source>
</reference>
<feature type="compositionally biased region" description="Polar residues" evidence="1">
    <location>
        <begin position="1"/>
        <end position="14"/>
    </location>
</feature>
<name>A0A2P5A8L8_PARAD</name>